<name>A0ABM6EFE3_9BURK</name>
<dbReference type="RefSeq" id="WP_046239018.1">
    <property type="nucleotide sequence ID" value="NZ_CBCSDN010000003.1"/>
</dbReference>
<dbReference type="NCBIfam" id="NF033894">
    <property type="entry name" value="Eex_IncN"/>
    <property type="match status" value="1"/>
</dbReference>
<dbReference type="InterPro" id="IPR047937">
    <property type="entry name" value="Eex_IncN-like"/>
</dbReference>
<gene>
    <name evidence="1" type="ORF">BI380_30365</name>
</gene>
<keyword evidence="1" id="KW-0449">Lipoprotein</keyword>
<organism evidence="1 2">
    <name type="scientific">Delftia tsuruhatensis</name>
    <dbReference type="NCBI Taxonomy" id="180282"/>
    <lineage>
        <taxon>Bacteria</taxon>
        <taxon>Pseudomonadati</taxon>
        <taxon>Pseudomonadota</taxon>
        <taxon>Betaproteobacteria</taxon>
        <taxon>Burkholderiales</taxon>
        <taxon>Comamonadaceae</taxon>
        <taxon>Delftia</taxon>
    </lineage>
</organism>
<reference evidence="1 2" key="1">
    <citation type="submission" date="2016-09" db="EMBL/GenBank/DDBJ databases">
        <title>Complete genome sequence of Deltia acidovorans CM13 isolated from murine proximal colonic tissue.</title>
        <authorList>
            <person name="Saffarian A."/>
        </authorList>
    </citation>
    <scope>NUCLEOTIDE SEQUENCE [LARGE SCALE GENOMIC DNA]</scope>
    <source>
        <strain evidence="1 2">CM13</strain>
    </source>
</reference>
<dbReference type="EMBL" id="CP017420">
    <property type="protein sequence ID" value="AOV06143.1"/>
    <property type="molecule type" value="Genomic_DNA"/>
</dbReference>
<evidence type="ECO:0000313" key="1">
    <source>
        <dbReference type="EMBL" id="AOV06143.1"/>
    </source>
</evidence>
<evidence type="ECO:0000313" key="2">
    <source>
        <dbReference type="Proteomes" id="UP000095607"/>
    </source>
</evidence>
<protein>
    <submittedName>
        <fullName evidence="1">Entry exclusion lipoprotein TrbK</fullName>
    </submittedName>
</protein>
<keyword evidence="2" id="KW-1185">Reference proteome</keyword>
<proteinExistence type="predicted"/>
<accession>A0ABM6EFE3</accession>
<sequence length="82" mass="8958">MILAALAATALVGCGKSELAATETVESLAINPERLKTLRQQCKLERAKLGDELCNRVAEATNRRFFGEGKVPYTPPKEPPKF</sequence>
<dbReference type="Proteomes" id="UP000095607">
    <property type="component" value="Chromosome"/>
</dbReference>